<gene>
    <name evidence="1" type="ORF">NCTC11938_05200</name>
</gene>
<protein>
    <submittedName>
        <fullName evidence="1">VgrG-like protein</fullName>
    </submittedName>
</protein>
<dbReference type="AlphaFoldDB" id="A0A379GIN6"/>
<organism evidence="1 2">
    <name type="scientific">Proteus mirabilis</name>
    <dbReference type="NCBI Taxonomy" id="584"/>
    <lineage>
        <taxon>Bacteria</taxon>
        <taxon>Pseudomonadati</taxon>
        <taxon>Pseudomonadota</taxon>
        <taxon>Gammaproteobacteria</taxon>
        <taxon>Enterobacterales</taxon>
        <taxon>Morganellaceae</taxon>
        <taxon>Proteus</taxon>
    </lineage>
</organism>
<reference evidence="1 2" key="1">
    <citation type="submission" date="2018-06" db="EMBL/GenBank/DDBJ databases">
        <authorList>
            <consortium name="Pathogen Informatics"/>
            <person name="Doyle S."/>
        </authorList>
    </citation>
    <scope>NUCLEOTIDE SEQUENCE [LARGE SCALE GENOMIC DNA]</scope>
    <source>
        <strain evidence="1 2">NCTC11938</strain>
    </source>
</reference>
<evidence type="ECO:0000313" key="2">
    <source>
        <dbReference type="Proteomes" id="UP000254191"/>
    </source>
</evidence>
<name>A0A379GIN6_PROMI</name>
<proteinExistence type="predicted"/>
<dbReference type="Proteomes" id="UP000254191">
    <property type="component" value="Unassembled WGS sequence"/>
</dbReference>
<sequence>MLSKDPKSTPIDPASVLKDEAINQVKNRVQSKVNETLSTPTQKVAGMASAAASLTQSASASANRVTAHPLIHGGGFTGGQTFAENQALQAAHGALLDALGMDSLESGFGVHLHHWWIA</sequence>
<accession>A0A379GIN6</accession>
<evidence type="ECO:0000313" key="1">
    <source>
        <dbReference type="EMBL" id="SUC40898.1"/>
    </source>
</evidence>
<dbReference type="EMBL" id="UGTS01000006">
    <property type="protein sequence ID" value="SUC40898.1"/>
    <property type="molecule type" value="Genomic_DNA"/>
</dbReference>